<dbReference type="GO" id="GO:0016705">
    <property type="term" value="F:oxidoreductase activity, acting on paired donors, with incorporation or reduction of molecular oxygen"/>
    <property type="evidence" value="ECO:0007669"/>
    <property type="project" value="UniProtKB-ARBA"/>
</dbReference>
<evidence type="ECO:0000256" key="2">
    <source>
        <dbReference type="ARBA" id="ARBA00022714"/>
    </source>
</evidence>
<feature type="domain" description="Rieske" evidence="7">
    <location>
        <begin position="41"/>
        <end position="153"/>
    </location>
</feature>
<dbReference type="RefSeq" id="WP_091661241.1">
    <property type="nucleotide sequence ID" value="NZ_FONT01000004.1"/>
</dbReference>
<keyword evidence="3" id="KW-0479">Metal-binding</keyword>
<evidence type="ECO:0000313" key="9">
    <source>
        <dbReference type="Proteomes" id="UP000199516"/>
    </source>
</evidence>
<dbReference type="InterPro" id="IPR001663">
    <property type="entry name" value="Rng_hydr_dOase-A"/>
</dbReference>
<comment type="cofactor">
    <cofactor evidence="1">
        <name>Fe cation</name>
        <dbReference type="ChEBI" id="CHEBI:24875"/>
    </cofactor>
</comment>
<dbReference type="GO" id="GO:0004497">
    <property type="term" value="F:monooxygenase activity"/>
    <property type="evidence" value="ECO:0007669"/>
    <property type="project" value="UniProtKB-ARBA"/>
</dbReference>
<evidence type="ECO:0000256" key="5">
    <source>
        <dbReference type="ARBA" id="ARBA00023004"/>
    </source>
</evidence>
<dbReference type="Proteomes" id="UP000199516">
    <property type="component" value="Unassembled WGS sequence"/>
</dbReference>
<keyword evidence="9" id="KW-1185">Reference proteome</keyword>
<dbReference type="SUPFAM" id="SSF55961">
    <property type="entry name" value="Bet v1-like"/>
    <property type="match status" value="1"/>
</dbReference>
<dbReference type="Gene3D" id="2.102.10.10">
    <property type="entry name" value="Rieske [2Fe-2S] iron-sulphur domain"/>
    <property type="match status" value="1"/>
</dbReference>
<dbReference type="InterPro" id="IPR017941">
    <property type="entry name" value="Rieske_2Fe-2S"/>
</dbReference>
<dbReference type="OrthoDB" id="9800776at2"/>
<dbReference type="GO" id="GO:0005506">
    <property type="term" value="F:iron ion binding"/>
    <property type="evidence" value="ECO:0007669"/>
    <property type="project" value="InterPro"/>
</dbReference>
<gene>
    <name evidence="8" type="ORF">SAMN05192532_104101</name>
</gene>
<accession>A0A1I2DIS4</accession>
<proteinExistence type="predicted"/>
<evidence type="ECO:0000256" key="4">
    <source>
        <dbReference type="ARBA" id="ARBA00023002"/>
    </source>
</evidence>
<dbReference type="PANTHER" id="PTHR43756">
    <property type="entry name" value="CHOLINE MONOOXYGENASE, CHLOROPLASTIC"/>
    <property type="match status" value="1"/>
</dbReference>
<dbReference type="GO" id="GO:0051537">
    <property type="term" value="F:2 iron, 2 sulfur cluster binding"/>
    <property type="evidence" value="ECO:0007669"/>
    <property type="project" value="UniProtKB-KW"/>
</dbReference>
<evidence type="ECO:0000256" key="3">
    <source>
        <dbReference type="ARBA" id="ARBA00022723"/>
    </source>
</evidence>
<evidence type="ECO:0000256" key="1">
    <source>
        <dbReference type="ARBA" id="ARBA00001962"/>
    </source>
</evidence>
<organism evidence="8 9">
    <name type="scientific">Alteribacillus iranensis</name>
    <dbReference type="NCBI Taxonomy" id="930128"/>
    <lineage>
        <taxon>Bacteria</taxon>
        <taxon>Bacillati</taxon>
        <taxon>Bacillota</taxon>
        <taxon>Bacilli</taxon>
        <taxon>Bacillales</taxon>
        <taxon>Bacillaceae</taxon>
        <taxon>Alteribacillus</taxon>
    </lineage>
</organism>
<dbReference type="PANTHER" id="PTHR43756:SF5">
    <property type="entry name" value="CHOLINE MONOOXYGENASE, CHLOROPLASTIC"/>
    <property type="match status" value="1"/>
</dbReference>
<reference evidence="8 9" key="1">
    <citation type="submission" date="2016-10" db="EMBL/GenBank/DDBJ databases">
        <authorList>
            <person name="de Groot N.N."/>
        </authorList>
    </citation>
    <scope>NUCLEOTIDE SEQUENCE [LARGE SCALE GENOMIC DNA]</scope>
    <source>
        <strain evidence="8 9">DSM 23995</strain>
    </source>
</reference>
<dbReference type="InterPro" id="IPR036922">
    <property type="entry name" value="Rieske_2Fe-2S_sf"/>
</dbReference>
<evidence type="ECO:0000259" key="7">
    <source>
        <dbReference type="PROSITE" id="PS51296"/>
    </source>
</evidence>
<dbReference type="STRING" id="930128.SAMN05192532_104101"/>
<dbReference type="PROSITE" id="PS51296">
    <property type="entry name" value="RIESKE"/>
    <property type="match status" value="1"/>
</dbReference>
<dbReference type="InterPro" id="IPR015879">
    <property type="entry name" value="Ring_hydroxy_dOase_asu_C_dom"/>
</dbReference>
<name>A0A1I2DIS4_9BACI</name>
<keyword evidence="6" id="KW-0411">Iron-sulfur</keyword>
<dbReference type="AlphaFoldDB" id="A0A1I2DIS4"/>
<evidence type="ECO:0000256" key="6">
    <source>
        <dbReference type="ARBA" id="ARBA00023014"/>
    </source>
</evidence>
<keyword evidence="4" id="KW-0560">Oxidoreductase</keyword>
<dbReference type="Gene3D" id="3.90.380.10">
    <property type="entry name" value="Naphthalene 1,2-dioxygenase Alpha Subunit, Chain A, domain 1"/>
    <property type="match status" value="1"/>
</dbReference>
<dbReference type="Pfam" id="PF00355">
    <property type="entry name" value="Rieske"/>
    <property type="match status" value="1"/>
</dbReference>
<sequence>MKTIEGGWPAEAKFESTFPGKEYYDKQVFQRELEKIWFKTWLCAGREEEIPNHGDYLTVQIAHENFVVMREKNGNVNAFYNVCRHRGSRLCKSETGHFSRGQIICPYHSWMYSGDTGELVKAPNVPEDDEEFSLSDHPLVQVRAETWDGFIWINVDPNAPSLKESFRLPESWSIYKKYQLENLKIGKKKSYLVHANWKLIMENAEECYHCPNIHPELSRTTPPNQPRNWVSEDVPETKVIKHVGAMELKAGFDRVNIDGKAYRPTFTELTEEDKRKIAYLHIFPHSYICMASDYVFIAAMWPISPEKTMVKGYWLFDPEVLASEDAYIQDAVDFWDITSKEDWEASELVQQGNQSQVYKSGGVLTPLDWRVANFKKYVEGETKS</sequence>
<keyword evidence="2" id="KW-0001">2Fe-2S</keyword>
<dbReference type="CDD" id="cd03469">
    <property type="entry name" value="Rieske_RO_Alpha_N"/>
    <property type="match status" value="1"/>
</dbReference>
<keyword evidence="5" id="KW-0408">Iron</keyword>
<dbReference type="Pfam" id="PF00848">
    <property type="entry name" value="Ring_hydroxyl_A"/>
    <property type="match status" value="1"/>
</dbReference>
<dbReference type="PRINTS" id="PR00090">
    <property type="entry name" value="RNGDIOXGNASE"/>
</dbReference>
<dbReference type="SUPFAM" id="SSF50022">
    <property type="entry name" value="ISP domain"/>
    <property type="match status" value="1"/>
</dbReference>
<protein>
    <submittedName>
        <fullName evidence="8">Rieske 2Fe-2S family protein</fullName>
    </submittedName>
</protein>
<evidence type="ECO:0000313" key="8">
    <source>
        <dbReference type="EMBL" id="SFE80444.1"/>
    </source>
</evidence>
<dbReference type="EMBL" id="FONT01000004">
    <property type="protein sequence ID" value="SFE80444.1"/>
    <property type="molecule type" value="Genomic_DNA"/>
</dbReference>